<dbReference type="RefSeq" id="WP_345418249.1">
    <property type="nucleotide sequence ID" value="NZ_AP031496.1"/>
</dbReference>
<evidence type="ECO:0000256" key="1">
    <source>
        <dbReference type="ARBA" id="ARBA00023125"/>
    </source>
</evidence>
<evidence type="ECO:0000313" key="3">
    <source>
        <dbReference type="EMBL" id="GAA4935306.1"/>
    </source>
</evidence>
<proteinExistence type="predicted"/>
<evidence type="ECO:0000256" key="2">
    <source>
        <dbReference type="SAM" id="MobiDB-lite"/>
    </source>
</evidence>
<dbReference type="Gene3D" id="1.10.10.10">
    <property type="entry name" value="Winged helix-like DNA-binding domain superfamily/Winged helix DNA-binding domain"/>
    <property type="match status" value="1"/>
</dbReference>
<keyword evidence="1" id="KW-0238">DNA-binding</keyword>
<dbReference type="EMBL" id="BAABLX010000007">
    <property type="protein sequence ID" value="GAA4935306.1"/>
    <property type="molecule type" value="Genomic_DNA"/>
</dbReference>
<keyword evidence="4" id="KW-1185">Reference proteome</keyword>
<dbReference type="GO" id="GO:0003677">
    <property type="term" value="F:DNA binding"/>
    <property type="evidence" value="ECO:0007669"/>
    <property type="project" value="UniProtKB-KW"/>
</dbReference>
<dbReference type="InterPro" id="IPR036388">
    <property type="entry name" value="WH-like_DNA-bd_sf"/>
</dbReference>
<dbReference type="PANTHER" id="PTHR33221:SF4">
    <property type="entry name" value="HTH-TYPE TRANSCRIPTIONAL REPRESSOR NSRR"/>
    <property type="match status" value="1"/>
</dbReference>
<dbReference type="InterPro" id="IPR036390">
    <property type="entry name" value="WH_DNA-bd_sf"/>
</dbReference>
<sequence>MQLTKHTDYAFRTLIFLAANPDRLCNIQEVAKAFTLSKSHLMKIVNQMVHAGWVESLRGKNGGIRLAQQPQDINVADVVSQMEQTLAPVNCEDPPCVISPQCVLKSVLWQAQREFMQHLRQYTLADVITDPTVQILQIEPLNESQEDDKTQASEKAQKADMVEGN</sequence>
<feature type="compositionally biased region" description="Basic and acidic residues" evidence="2">
    <location>
        <begin position="147"/>
        <end position="165"/>
    </location>
</feature>
<dbReference type="NCBIfam" id="TIGR00738">
    <property type="entry name" value="rrf2_super"/>
    <property type="match status" value="1"/>
</dbReference>
<name>A0AAV3TZG4_9ALTE</name>
<dbReference type="GO" id="GO:0005829">
    <property type="term" value="C:cytosol"/>
    <property type="evidence" value="ECO:0007669"/>
    <property type="project" value="TreeGrafter"/>
</dbReference>
<dbReference type="PANTHER" id="PTHR33221">
    <property type="entry name" value="WINGED HELIX-TURN-HELIX TRANSCRIPTIONAL REGULATOR, RRF2 FAMILY"/>
    <property type="match status" value="1"/>
</dbReference>
<dbReference type="AlphaFoldDB" id="A0AAV3TZG4"/>
<dbReference type="InterPro" id="IPR000944">
    <property type="entry name" value="Tscrpt_reg_Rrf2"/>
</dbReference>
<reference evidence="4" key="1">
    <citation type="journal article" date="2019" name="Int. J. Syst. Evol. Microbiol.">
        <title>The Global Catalogue of Microorganisms (GCM) 10K type strain sequencing project: providing services to taxonomists for standard genome sequencing and annotation.</title>
        <authorList>
            <consortium name="The Broad Institute Genomics Platform"/>
            <consortium name="The Broad Institute Genome Sequencing Center for Infectious Disease"/>
            <person name="Wu L."/>
            <person name="Ma J."/>
        </authorList>
    </citation>
    <scope>NUCLEOTIDE SEQUENCE [LARGE SCALE GENOMIC DNA]</scope>
    <source>
        <strain evidence="4">JCM 19134</strain>
    </source>
</reference>
<evidence type="ECO:0000313" key="4">
    <source>
        <dbReference type="Proteomes" id="UP001409585"/>
    </source>
</evidence>
<accession>A0AAV3TZG4</accession>
<comment type="caution">
    <text evidence="3">The sequence shown here is derived from an EMBL/GenBank/DDBJ whole genome shotgun (WGS) entry which is preliminary data.</text>
</comment>
<dbReference type="Proteomes" id="UP001409585">
    <property type="component" value="Unassembled WGS sequence"/>
</dbReference>
<dbReference type="SUPFAM" id="SSF46785">
    <property type="entry name" value="Winged helix' DNA-binding domain"/>
    <property type="match status" value="1"/>
</dbReference>
<protein>
    <submittedName>
        <fullName evidence="3">Nitric oxide-sensing transcriptional repressor NsrR</fullName>
    </submittedName>
</protein>
<dbReference type="GO" id="GO:0003700">
    <property type="term" value="F:DNA-binding transcription factor activity"/>
    <property type="evidence" value="ECO:0007669"/>
    <property type="project" value="TreeGrafter"/>
</dbReference>
<gene>
    <name evidence="3" type="primary">nsrR</name>
    <name evidence="3" type="ORF">GCM10025791_10840</name>
</gene>
<dbReference type="Pfam" id="PF02082">
    <property type="entry name" value="Rrf2"/>
    <property type="match status" value="1"/>
</dbReference>
<feature type="region of interest" description="Disordered" evidence="2">
    <location>
        <begin position="140"/>
        <end position="165"/>
    </location>
</feature>
<organism evidence="3 4">
    <name type="scientific">Halioxenophilus aromaticivorans</name>
    <dbReference type="NCBI Taxonomy" id="1306992"/>
    <lineage>
        <taxon>Bacteria</taxon>
        <taxon>Pseudomonadati</taxon>
        <taxon>Pseudomonadota</taxon>
        <taxon>Gammaproteobacteria</taxon>
        <taxon>Alteromonadales</taxon>
        <taxon>Alteromonadaceae</taxon>
        <taxon>Halioxenophilus</taxon>
    </lineage>
</organism>
<dbReference type="PROSITE" id="PS51197">
    <property type="entry name" value="HTH_RRF2_2"/>
    <property type="match status" value="1"/>
</dbReference>